<keyword evidence="3" id="KW-1185">Reference proteome</keyword>
<protein>
    <submittedName>
        <fullName evidence="2">Transcriptional regulator, XRE family</fullName>
    </submittedName>
</protein>
<dbReference type="InterPro" id="IPR010982">
    <property type="entry name" value="Lambda_DNA-bd_dom_sf"/>
</dbReference>
<accession>A1VJ72</accession>
<organism evidence="2 3">
    <name type="scientific">Polaromonas naphthalenivorans (strain CJ2)</name>
    <dbReference type="NCBI Taxonomy" id="365044"/>
    <lineage>
        <taxon>Bacteria</taxon>
        <taxon>Pseudomonadati</taxon>
        <taxon>Pseudomonadota</taxon>
        <taxon>Betaproteobacteria</taxon>
        <taxon>Burkholderiales</taxon>
        <taxon>Comamonadaceae</taxon>
        <taxon>Polaromonas</taxon>
    </lineage>
</organism>
<reference evidence="3" key="1">
    <citation type="journal article" date="2009" name="Environ. Microbiol.">
        <title>The genome of Polaromonas naphthalenivorans strain CJ2, isolated from coal tar-contaminated sediment, reveals physiological and metabolic versatility and evolution through extensive horizontal gene transfer.</title>
        <authorList>
            <person name="Yagi J.M."/>
            <person name="Sims D."/>
            <person name="Brettin T."/>
            <person name="Bruce D."/>
            <person name="Madsen E.L."/>
        </authorList>
    </citation>
    <scope>NUCLEOTIDE SEQUENCE [LARGE SCALE GENOMIC DNA]</scope>
    <source>
        <strain evidence="3">CJ2</strain>
    </source>
</reference>
<dbReference type="SUPFAM" id="SSF47413">
    <property type="entry name" value="lambda repressor-like DNA-binding domains"/>
    <property type="match status" value="1"/>
</dbReference>
<dbReference type="InterPro" id="IPR001387">
    <property type="entry name" value="Cro/C1-type_HTH"/>
</dbReference>
<dbReference type="Gene3D" id="1.10.260.40">
    <property type="entry name" value="lambda repressor-like DNA-binding domains"/>
    <property type="match status" value="1"/>
</dbReference>
<proteinExistence type="predicted"/>
<dbReference type="Proteomes" id="UP000000644">
    <property type="component" value="Chromosome"/>
</dbReference>
<dbReference type="CDD" id="cd00093">
    <property type="entry name" value="HTH_XRE"/>
    <property type="match status" value="1"/>
</dbReference>
<evidence type="ECO:0000313" key="2">
    <source>
        <dbReference type="EMBL" id="ABM35700.1"/>
    </source>
</evidence>
<gene>
    <name evidence="2" type="ordered locus">Pnap_0377</name>
</gene>
<dbReference type="PROSITE" id="PS50943">
    <property type="entry name" value="HTH_CROC1"/>
    <property type="match status" value="1"/>
</dbReference>
<feature type="domain" description="HTH cro/C1-type" evidence="1">
    <location>
        <begin position="30"/>
        <end position="84"/>
    </location>
</feature>
<dbReference type="AlphaFoldDB" id="A1VJ72"/>
<evidence type="ECO:0000313" key="3">
    <source>
        <dbReference type="Proteomes" id="UP000000644"/>
    </source>
</evidence>
<dbReference type="STRING" id="365044.Pnap_0377"/>
<dbReference type="KEGG" id="pna:Pnap_0377"/>
<dbReference type="HOGENOM" id="CLU_1711089_0_0_4"/>
<evidence type="ECO:0000259" key="1">
    <source>
        <dbReference type="PROSITE" id="PS50943"/>
    </source>
</evidence>
<sequence>MHKMRNTMPAPPLAISNAMATRLGALGQQIRTRRKALRLSATVAAEAAGLSRVTLHRMEKGAPAVTMAAYLNVMAALGLDFSLSLPADPAAVAPAADHTGWIPARVRLGDYPQLKQLAWHVQGVDELTPAEALSIYERNWRHIDVAALQPHEQQLVDALRLALT</sequence>
<dbReference type="GO" id="GO:0003677">
    <property type="term" value="F:DNA binding"/>
    <property type="evidence" value="ECO:0007669"/>
    <property type="project" value="InterPro"/>
</dbReference>
<dbReference type="eggNOG" id="ENOG5032UW3">
    <property type="taxonomic scope" value="Bacteria"/>
</dbReference>
<dbReference type="EMBL" id="CP000529">
    <property type="protein sequence ID" value="ABM35700.1"/>
    <property type="molecule type" value="Genomic_DNA"/>
</dbReference>
<dbReference type="SMART" id="SM00530">
    <property type="entry name" value="HTH_XRE"/>
    <property type="match status" value="1"/>
</dbReference>
<name>A1VJ72_POLNA</name>
<dbReference type="Pfam" id="PF13560">
    <property type="entry name" value="HTH_31"/>
    <property type="match status" value="1"/>
</dbReference>